<sequence length="485" mass="50023">MNLAETTGGTGTAATTGATGTTGGTGGTSGTGSTSATGATDIARAPVPALAAHWDTVREAFPGGGLPPLDDALRGYLSAAGAAVLPLPDHHGARLRLLDLCRNPAAPTAASMGALVTVARAVAHLRAGGGPVTLLAPSSGNAATALRDAVLRAYAHGLAEPDGLGVVCLVPARSRGKLRDSELAGLPGLRRRNPVVVHHGSDPEGVRGLARAYHRERAEVLHRKYGRSLWLTTGLAGDRAAGAVRALLERDLMAPPPPGGRVHAQAVDTGAGLLGHRDGTLLLPGAPGTRPAPRYHLVQHLNTPDLVLRLHFGAFSRAPMPPYAYDAARRLHLQSSDPRFPYAAHSPDEVLEPSFYSRAPRTAGEVAAMVRAGGGGGSVVSSYECLARYPTVRALLRAAGVALPEGPGRLREWALVMTLTGVLDALDRGLLGPGVPGGETEVLVHGTGNWTARDGAPLPGPLMRYADSVDELDVVVAEALEEERP</sequence>
<dbReference type="RefSeq" id="WP_344528781.1">
    <property type="nucleotide sequence ID" value="NZ_BAAAPE010000008.1"/>
</dbReference>
<dbReference type="InterPro" id="IPR046044">
    <property type="entry name" value="DUF6002"/>
</dbReference>
<dbReference type="Proteomes" id="UP001500016">
    <property type="component" value="Unassembled WGS sequence"/>
</dbReference>
<accession>A0ABN2VZL0</accession>
<gene>
    <name evidence="2" type="ORF">GCM10009801_33450</name>
</gene>
<protein>
    <submittedName>
        <fullName evidence="2">Uncharacterized protein</fullName>
    </submittedName>
</protein>
<proteinExistence type="predicted"/>
<comment type="caution">
    <text evidence="2">The sequence shown here is derived from an EMBL/GenBank/DDBJ whole genome shotgun (WGS) entry which is preliminary data.</text>
</comment>
<reference evidence="2 3" key="1">
    <citation type="journal article" date="2019" name="Int. J. Syst. Evol. Microbiol.">
        <title>The Global Catalogue of Microorganisms (GCM) 10K type strain sequencing project: providing services to taxonomists for standard genome sequencing and annotation.</title>
        <authorList>
            <consortium name="The Broad Institute Genomics Platform"/>
            <consortium name="The Broad Institute Genome Sequencing Center for Infectious Disease"/>
            <person name="Wu L."/>
            <person name="Ma J."/>
        </authorList>
    </citation>
    <scope>NUCLEOTIDE SEQUENCE [LARGE SCALE GENOMIC DNA]</scope>
    <source>
        <strain evidence="2 3">JCM 15478</strain>
    </source>
</reference>
<dbReference type="Pfam" id="PF19465">
    <property type="entry name" value="DUF6002"/>
    <property type="match status" value="1"/>
</dbReference>
<feature type="compositionally biased region" description="Gly residues" evidence="1">
    <location>
        <begin position="20"/>
        <end position="30"/>
    </location>
</feature>
<evidence type="ECO:0000256" key="1">
    <source>
        <dbReference type="SAM" id="MobiDB-lite"/>
    </source>
</evidence>
<evidence type="ECO:0000313" key="2">
    <source>
        <dbReference type="EMBL" id="GAA2077382.1"/>
    </source>
</evidence>
<name>A0ABN2VZL0_9ACTN</name>
<evidence type="ECO:0000313" key="3">
    <source>
        <dbReference type="Proteomes" id="UP001500016"/>
    </source>
</evidence>
<dbReference type="EMBL" id="BAAAPE010000008">
    <property type="protein sequence ID" value="GAA2077382.1"/>
    <property type="molecule type" value="Genomic_DNA"/>
</dbReference>
<feature type="region of interest" description="Disordered" evidence="1">
    <location>
        <begin position="1"/>
        <end position="39"/>
    </location>
</feature>
<keyword evidence="3" id="KW-1185">Reference proteome</keyword>
<organism evidence="2 3">
    <name type="scientific">Streptomyces albiaxialis</name>
    <dbReference type="NCBI Taxonomy" id="329523"/>
    <lineage>
        <taxon>Bacteria</taxon>
        <taxon>Bacillati</taxon>
        <taxon>Actinomycetota</taxon>
        <taxon>Actinomycetes</taxon>
        <taxon>Kitasatosporales</taxon>
        <taxon>Streptomycetaceae</taxon>
        <taxon>Streptomyces</taxon>
    </lineage>
</organism>